<evidence type="ECO:0000256" key="3">
    <source>
        <dbReference type="ARBA" id="ARBA00023295"/>
    </source>
</evidence>
<dbReference type="InterPro" id="IPR041542">
    <property type="entry name" value="GH43_C2"/>
</dbReference>
<keyword evidence="7" id="KW-1185">Reference proteome</keyword>
<dbReference type="PANTHER" id="PTHR42812:SF12">
    <property type="entry name" value="BETA-XYLOSIDASE-RELATED"/>
    <property type="match status" value="1"/>
</dbReference>
<evidence type="ECO:0000256" key="2">
    <source>
        <dbReference type="ARBA" id="ARBA00022801"/>
    </source>
</evidence>
<name>A0ABR0RGG3_9EURO</name>
<dbReference type="Pfam" id="PF04616">
    <property type="entry name" value="Glyco_hydro_43"/>
    <property type="match status" value="1"/>
</dbReference>
<proteinExistence type="inferred from homology"/>
<gene>
    <name evidence="6" type="ORF">PMZ80_008082</name>
</gene>
<protein>
    <recommendedName>
        <fullName evidence="5">Beta-xylosidase C-terminal Concanavalin A-like domain-containing protein</fullName>
    </recommendedName>
</protein>
<evidence type="ECO:0000256" key="1">
    <source>
        <dbReference type="ARBA" id="ARBA00009865"/>
    </source>
</evidence>
<accession>A0ABR0RGG3</accession>
<dbReference type="RefSeq" id="XP_064727792.1">
    <property type="nucleotide sequence ID" value="XM_064876485.1"/>
</dbReference>
<reference evidence="6 7" key="1">
    <citation type="journal article" date="2023" name="Res Sq">
        <title>Genomic and morphological characterization of Knufia obscura isolated from the Mars 2020 spacecraft assembly facility.</title>
        <authorList>
            <person name="Chander A.M."/>
            <person name="Teixeira M.M."/>
            <person name="Singh N.K."/>
            <person name="Williams M.P."/>
            <person name="Parker C.W."/>
            <person name="Leo P."/>
            <person name="Stajich J.E."/>
            <person name="Torok T."/>
            <person name="Tighe S."/>
            <person name="Mason C.E."/>
            <person name="Venkateswaran K."/>
        </authorList>
    </citation>
    <scope>NUCLEOTIDE SEQUENCE [LARGE SCALE GENOMIC DNA]</scope>
    <source>
        <strain evidence="6 7">CCFEE 5817</strain>
    </source>
</reference>
<comment type="similarity">
    <text evidence="1 4">Belongs to the glycosyl hydrolase 43 family.</text>
</comment>
<keyword evidence="2 4" id="KW-0378">Hydrolase</keyword>
<dbReference type="Proteomes" id="UP001334248">
    <property type="component" value="Unassembled WGS sequence"/>
</dbReference>
<feature type="domain" description="Beta-xylosidase C-terminal Concanavalin A-like" evidence="5">
    <location>
        <begin position="348"/>
        <end position="497"/>
    </location>
</feature>
<dbReference type="EMBL" id="JAVHJV010000010">
    <property type="protein sequence ID" value="KAK5939702.1"/>
    <property type="molecule type" value="Genomic_DNA"/>
</dbReference>
<dbReference type="SUPFAM" id="SSF75005">
    <property type="entry name" value="Arabinanase/levansucrase/invertase"/>
    <property type="match status" value="1"/>
</dbReference>
<evidence type="ECO:0000259" key="5">
    <source>
        <dbReference type="Pfam" id="PF17851"/>
    </source>
</evidence>
<dbReference type="PANTHER" id="PTHR42812">
    <property type="entry name" value="BETA-XYLOSIDASE"/>
    <property type="match status" value="1"/>
</dbReference>
<evidence type="ECO:0000313" key="6">
    <source>
        <dbReference type="EMBL" id="KAK5939702.1"/>
    </source>
</evidence>
<comment type="caution">
    <text evidence="6">The sequence shown here is derived from an EMBL/GenBank/DDBJ whole genome shotgun (WGS) entry which is preliminary data.</text>
</comment>
<dbReference type="InterPro" id="IPR023296">
    <property type="entry name" value="Glyco_hydro_beta-prop_sf"/>
</dbReference>
<dbReference type="InterPro" id="IPR006710">
    <property type="entry name" value="Glyco_hydro_43"/>
</dbReference>
<dbReference type="SUPFAM" id="SSF49899">
    <property type="entry name" value="Concanavalin A-like lectins/glucanases"/>
    <property type="match status" value="1"/>
</dbReference>
<dbReference type="Pfam" id="PF17851">
    <property type="entry name" value="GH43_C2"/>
    <property type="match status" value="1"/>
</dbReference>
<dbReference type="GeneID" id="90001531"/>
<sequence>MSSSATNPIVPGFAPDPSVALIDGVFFLVNSSFHVFPGLPIYASRNLTDWTHIGNAFNRQSQLSLQFSDTKIHPQADGTTMLATGGLFAPTIRYHIAIGTTYVICTNVVYPEDGGDDICQNFIVSTKDIWSDVWSDPVSFDFRGIDPSIFWDDDGKAYICGSAAPGPMTKIHLFEVDLSTGQKLSEEVKVWDGTGGIYPEGPHLYKQGQWYYLLISEGGTWKGHMITVARAENIWGPYEEHKDNPILTAKGTDAYVQCTGHCDIFRDQQSHWWGVCLGIRMRGEKCIMGRESFLLAGEWPEGRWPSLQHVTPEVRDRRLQLVVQGPPIMPRHDADLLYLRNADLAKHKLQGSTITLAASRADISQWSEPVTFIGKRQRSLSGVSTVTMEVPQQATSFKAGLVHYKDEHRYARMFFDSEACEFVFELVNKAKSIARSERRKAGNVDLNVRFKVTYTEQELNFAYTLGGEEVSLGPVDTAELSGSDFVGPIIGIQLVSDDSSCEVVFHDLHVE</sequence>
<organism evidence="6 7">
    <name type="scientific">Knufia obscura</name>
    <dbReference type="NCBI Taxonomy" id="1635080"/>
    <lineage>
        <taxon>Eukaryota</taxon>
        <taxon>Fungi</taxon>
        <taxon>Dikarya</taxon>
        <taxon>Ascomycota</taxon>
        <taxon>Pezizomycotina</taxon>
        <taxon>Eurotiomycetes</taxon>
        <taxon>Chaetothyriomycetidae</taxon>
        <taxon>Chaetothyriales</taxon>
        <taxon>Trichomeriaceae</taxon>
        <taxon>Knufia</taxon>
    </lineage>
</organism>
<dbReference type="Gene3D" id="2.60.120.200">
    <property type="match status" value="1"/>
</dbReference>
<keyword evidence="3 4" id="KW-0326">Glycosidase</keyword>
<dbReference type="InterPro" id="IPR013320">
    <property type="entry name" value="ConA-like_dom_sf"/>
</dbReference>
<dbReference type="Gene3D" id="2.115.10.20">
    <property type="entry name" value="Glycosyl hydrolase domain, family 43"/>
    <property type="match status" value="1"/>
</dbReference>
<dbReference type="CDD" id="cd18617">
    <property type="entry name" value="GH43_XynB-like"/>
    <property type="match status" value="1"/>
</dbReference>
<evidence type="ECO:0000313" key="7">
    <source>
        <dbReference type="Proteomes" id="UP001334248"/>
    </source>
</evidence>
<evidence type="ECO:0000256" key="4">
    <source>
        <dbReference type="RuleBase" id="RU361187"/>
    </source>
</evidence>
<dbReference type="InterPro" id="IPR051795">
    <property type="entry name" value="Glycosyl_Hydrlase_43"/>
</dbReference>